<organism evidence="2 3">
    <name type="scientific">Eucalyptus globulus</name>
    <name type="common">Tasmanian blue gum</name>
    <dbReference type="NCBI Taxonomy" id="34317"/>
    <lineage>
        <taxon>Eukaryota</taxon>
        <taxon>Viridiplantae</taxon>
        <taxon>Streptophyta</taxon>
        <taxon>Embryophyta</taxon>
        <taxon>Tracheophyta</taxon>
        <taxon>Spermatophyta</taxon>
        <taxon>Magnoliopsida</taxon>
        <taxon>eudicotyledons</taxon>
        <taxon>Gunneridae</taxon>
        <taxon>Pentapetalae</taxon>
        <taxon>rosids</taxon>
        <taxon>malvids</taxon>
        <taxon>Myrtales</taxon>
        <taxon>Myrtaceae</taxon>
        <taxon>Myrtoideae</taxon>
        <taxon>Eucalypteae</taxon>
        <taxon>Eucalyptus</taxon>
    </lineage>
</organism>
<accession>A0ABD3KHM5</accession>
<evidence type="ECO:0000256" key="1">
    <source>
        <dbReference type="SAM" id="MobiDB-lite"/>
    </source>
</evidence>
<protein>
    <submittedName>
        <fullName evidence="2">Uncharacterized protein</fullName>
    </submittedName>
</protein>
<dbReference type="EMBL" id="JBJKBG010000005">
    <property type="protein sequence ID" value="KAL3739415.1"/>
    <property type="molecule type" value="Genomic_DNA"/>
</dbReference>
<dbReference type="Proteomes" id="UP001634007">
    <property type="component" value="Unassembled WGS sequence"/>
</dbReference>
<dbReference type="AlphaFoldDB" id="A0ABD3KHM5"/>
<evidence type="ECO:0000313" key="3">
    <source>
        <dbReference type="Proteomes" id="UP001634007"/>
    </source>
</evidence>
<reference evidence="2 3" key="1">
    <citation type="submission" date="2024-11" db="EMBL/GenBank/DDBJ databases">
        <title>Chromosome-level genome assembly of Eucalyptus globulus Labill. provides insights into its genome evolution.</title>
        <authorList>
            <person name="Li X."/>
        </authorList>
    </citation>
    <scope>NUCLEOTIDE SEQUENCE [LARGE SCALE GENOMIC DNA]</scope>
    <source>
        <strain evidence="2">CL2024</strain>
        <tissue evidence="2">Fresh tender leaves</tissue>
    </source>
</reference>
<evidence type="ECO:0000313" key="2">
    <source>
        <dbReference type="EMBL" id="KAL3739415.1"/>
    </source>
</evidence>
<proteinExistence type="predicted"/>
<name>A0ABD3KHM5_EUCGL</name>
<sequence length="158" mass="16777">MPSVEISDVLSHGSSRRGGRGHGCGVVHDGSCGGREGGIGTRGTINSWNSRGSCYCQHCQRVGHIEAYCHTLHPELKPPLVAYAEIEDSLGPPSMALPSSTQVLKTGDLVILTRDEYDTLVCSQQVTGSSAPTVTLAQTSKGSSSCLSKDWTDDWWGT</sequence>
<keyword evidence="3" id="KW-1185">Reference proteome</keyword>
<feature type="region of interest" description="Disordered" evidence="1">
    <location>
        <begin position="1"/>
        <end position="22"/>
    </location>
</feature>
<comment type="caution">
    <text evidence="2">The sequence shown here is derived from an EMBL/GenBank/DDBJ whole genome shotgun (WGS) entry which is preliminary data.</text>
</comment>
<gene>
    <name evidence="2" type="ORF">ACJRO7_020780</name>
</gene>